<dbReference type="GO" id="GO:0006225">
    <property type="term" value="P:UDP biosynthetic process"/>
    <property type="evidence" value="ECO:0007669"/>
    <property type="project" value="TreeGrafter"/>
</dbReference>
<dbReference type="Proteomes" id="UP000516160">
    <property type="component" value="Chromosome"/>
</dbReference>
<feature type="binding site" evidence="11">
    <location>
        <begin position="23"/>
        <end position="26"/>
    </location>
    <ligand>
        <name>ATP</name>
        <dbReference type="ChEBI" id="CHEBI:30616"/>
    </ligand>
</feature>
<keyword evidence="5 11" id="KW-0808">Transferase</keyword>
<dbReference type="GO" id="GO:0033862">
    <property type="term" value="F:UMP kinase activity"/>
    <property type="evidence" value="ECO:0007669"/>
    <property type="project" value="UniProtKB-EC"/>
</dbReference>
<dbReference type="GO" id="GO:0044210">
    <property type="term" value="P:'de novo' CTP biosynthetic process"/>
    <property type="evidence" value="ECO:0007669"/>
    <property type="project" value="UniProtKB-UniRule"/>
</dbReference>
<dbReference type="PANTHER" id="PTHR42833:SF4">
    <property type="entry name" value="URIDYLATE KINASE PUMPKIN, CHLOROPLASTIC"/>
    <property type="match status" value="1"/>
</dbReference>
<dbReference type="Pfam" id="PF00696">
    <property type="entry name" value="AA_kinase"/>
    <property type="match status" value="1"/>
</dbReference>
<feature type="binding site" evidence="11">
    <location>
        <begin position="146"/>
        <end position="153"/>
    </location>
    <ligand>
        <name>UMP</name>
        <dbReference type="ChEBI" id="CHEBI:57865"/>
    </ligand>
</feature>
<feature type="binding site" evidence="11">
    <location>
        <position position="180"/>
    </location>
    <ligand>
        <name>ATP</name>
        <dbReference type="ChEBI" id="CHEBI:30616"/>
    </ligand>
</feature>
<comment type="subcellular location">
    <subcellularLocation>
        <location evidence="1 11">Cytoplasm</location>
    </subcellularLocation>
</comment>
<evidence type="ECO:0000256" key="1">
    <source>
        <dbReference type="ARBA" id="ARBA00004496"/>
    </source>
</evidence>
<gene>
    <name evidence="11" type="primary">pyrH</name>
    <name evidence="13" type="ORF">HYG86_17545</name>
</gene>
<dbReference type="KEGG" id="acae:HYG86_17545"/>
<feature type="domain" description="Aspartate/glutamate/uridylate kinase" evidence="12">
    <location>
        <begin position="18"/>
        <end position="227"/>
    </location>
</feature>
<evidence type="ECO:0000256" key="2">
    <source>
        <dbReference type="ARBA" id="ARBA00004791"/>
    </source>
</evidence>
<comment type="activity regulation">
    <text evidence="11">Allosterically activated by GTP. Inhibited by UTP.</text>
</comment>
<reference evidence="13 14" key="1">
    <citation type="submission" date="2020-07" db="EMBL/GenBank/DDBJ databases">
        <title>Alkalicella. sp. LB2 genome.</title>
        <authorList>
            <person name="Postec A."/>
            <person name="Quemeneur M."/>
        </authorList>
    </citation>
    <scope>NUCLEOTIDE SEQUENCE [LARGE SCALE GENOMIC DNA]</scope>
    <source>
        <strain evidence="13 14">LB2</strain>
    </source>
</reference>
<feature type="binding site" evidence="11">
    <location>
        <position position="85"/>
    </location>
    <ligand>
        <name>UMP</name>
        <dbReference type="ChEBI" id="CHEBI:57865"/>
    </ligand>
</feature>
<dbReference type="Gene3D" id="3.40.1160.10">
    <property type="entry name" value="Acetylglutamate kinase-like"/>
    <property type="match status" value="1"/>
</dbReference>
<dbReference type="UniPathway" id="UPA00159">
    <property type="reaction ID" value="UER00275"/>
</dbReference>
<dbReference type="InterPro" id="IPR001048">
    <property type="entry name" value="Asp/Glu/Uridylate_kinase"/>
</dbReference>
<evidence type="ECO:0000313" key="14">
    <source>
        <dbReference type="Proteomes" id="UP000516160"/>
    </source>
</evidence>
<dbReference type="EMBL" id="CP058559">
    <property type="protein sequence ID" value="QNO16749.1"/>
    <property type="molecule type" value="Genomic_DNA"/>
</dbReference>
<evidence type="ECO:0000256" key="11">
    <source>
        <dbReference type="HAMAP-Rule" id="MF_01220"/>
    </source>
</evidence>
<dbReference type="SUPFAM" id="SSF53633">
    <property type="entry name" value="Carbamate kinase-like"/>
    <property type="match status" value="1"/>
</dbReference>
<feature type="binding site" evidence="11">
    <location>
        <position position="70"/>
    </location>
    <ligand>
        <name>ATP</name>
        <dbReference type="ChEBI" id="CHEBI:30616"/>
    </ligand>
</feature>
<dbReference type="EC" id="2.7.4.22" evidence="11"/>
<keyword evidence="8 11" id="KW-0067">ATP-binding</keyword>
<sequence>MHLIRRIIIGGTKVSKYKRIILKLSGEALAGDQGYGIDNEMLKIIAKQIKEVKDIGVEIAIVVGGGNIWRGATASHKGMERATADYMGMLATTMNSLALQDALESIGVITRAQTAIEMRQIAEPYIRRRAINHLSKGRVVIFAAGTGNPYFSTDTTAALRAAEIGAETILLAKGKVDGVYDSDPLTNHDAQKFDELSYIEVLQRGLGVMDSTATSLCMDNNIPLIVFALSEEGNIKRAVMGEKIGTIIRGDKNA</sequence>
<evidence type="ECO:0000313" key="13">
    <source>
        <dbReference type="EMBL" id="QNO16749.1"/>
    </source>
</evidence>
<dbReference type="GO" id="GO:0005524">
    <property type="term" value="F:ATP binding"/>
    <property type="evidence" value="ECO:0007669"/>
    <property type="project" value="UniProtKB-KW"/>
</dbReference>
<comment type="similarity">
    <text evidence="3 11">Belongs to the UMP kinase family.</text>
</comment>
<dbReference type="NCBIfam" id="TIGR02075">
    <property type="entry name" value="pyrH_bact"/>
    <property type="match status" value="1"/>
</dbReference>
<dbReference type="HAMAP" id="MF_01220_B">
    <property type="entry name" value="PyrH_B"/>
    <property type="match status" value="1"/>
</dbReference>
<evidence type="ECO:0000256" key="8">
    <source>
        <dbReference type="ARBA" id="ARBA00022840"/>
    </source>
</evidence>
<dbReference type="RefSeq" id="WP_213169359.1">
    <property type="nucleotide sequence ID" value="NZ_CP058559.1"/>
</dbReference>
<dbReference type="CDD" id="cd04254">
    <property type="entry name" value="AAK_UMPK-PyrH-Ec"/>
    <property type="match status" value="1"/>
</dbReference>
<comment type="function">
    <text evidence="11">Catalyzes the reversible phosphorylation of UMP to UDP.</text>
</comment>
<evidence type="ECO:0000256" key="3">
    <source>
        <dbReference type="ARBA" id="ARBA00007614"/>
    </source>
</evidence>
<organism evidence="13 14">
    <name type="scientific">Alkalicella caledoniensis</name>
    <dbReference type="NCBI Taxonomy" id="2731377"/>
    <lineage>
        <taxon>Bacteria</taxon>
        <taxon>Bacillati</taxon>
        <taxon>Bacillota</taxon>
        <taxon>Clostridia</taxon>
        <taxon>Eubacteriales</taxon>
        <taxon>Proteinivoracaceae</taxon>
        <taxon>Alkalicella</taxon>
    </lineage>
</organism>
<dbReference type="FunFam" id="3.40.1160.10:FF:000001">
    <property type="entry name" value="Uridylate kinase"/>
    <property type="match status" value="1"/>
</dbReference>
<comment type="subunit">
    <text evidence="11">Homohexamer.</text>
</comment>
<keyword evidence="4 11" id="KW-0963">Cytoplasm</keyword>
<protein>
    <recommendedName>
        <fullName evidence="11">Uridylate kinase</fullName>
        <shortName evidence="11">UK</shortName>
        <ecNumber evidence="11">2.7.4.22</ecNumber>
    </recommendedName>
    <alternativeName>
        <fullName evidence="11">Uridine monophosphate kinase</fullName>
        <shortName evidence="11">UMP kinase</shortName>
        <shortName evidence="11">UMPK</shortName>
    </alternativeName>
</protein>
<evidence type="ECO:0000256" key="10">
    <source>
        <dbReference type="ARBA" id="ARBA00047767"/>
    </source>
</evidence>
<evidence type="ECO:0000256" key="9">
    <source>
        <dbReference type="ARBA" id="ARBA00022975"/>
    </source>
</evidence>
<keyword evidence="9 11" id="KW-0665">Pyrimidine biosynthesis</keyword>
<dbReference type="PIRSF" id="PIRSF005650">
    <property type="entry name" value="Uridylate_kin"/>
    <property type="match status" value="1"/>
</dbReference>
<evidence type="ECO:0000256" key="4">
    <source>
        <dbReference type="ARBA" id="ARBA00022490"/>
    </source>
</evidence>
<keyword evidence="6 11" id="KW-0547">Nucleotide-binding</keyword>
<name>A0A7G9WDI7_ALKCA</name>
<feature type="binding site" evidence="11">
    <location>
        <position position="183"/>
    </location>
    <ligand>
        <name>ATP</name>
        <dbReference type="ChEBI" id="CHEBI:30616"/>
    </ligand>
</feature>
<keyword evidence="7 11" id="KW-0418">Kinase</keyword>
<dbReference type="PANTHER" id="PTHR42833">
    <property type="entry name" value="URIDYLATE KINASE"/>
    <property type="match status" value="1"/>
</dbReference>
<dbReference type="InterPro" id="IPR011817">
    <property type="entry name" value="Uridylate_kinase"/>
</dbReference>
<keyword evidence="14" id="KW-1185">Reference proteome</keyword>
<comment type="pathway">
    <text evidence="2 11">Pyrimidine metabolism; CTP biosynthesis via de novo pathway; UDP from UMP (UMPK route): step 1/1.</text>
</comment>
<evidence type="ECO:0000256" key="7">
    <source>
        <dbReference type="ARBA" id="ARBA00022777"/>
    </source>
</evidence>
<evidence type="ECO:0000259" key="12">
    <source>
        <dbReference type="Pfam" id="PF00696"/>
    </source>
</evidence>
<dbReference type="InterPro" id="IPR015963">
    <property type="entry name" value="Uridylate_kinase_bac"/>
</dbReference>
<keyword evidence="11" id="KW-0021">Allosteric enzyme</keyword>
<dbReference type="AlphaFoldDB" id="A0A7G9WDI7"/>
<evidence type="ECO:0000256" key="6">
    <source>
        <dbReference type="ARBA" id="ARBA00022741"/>
    </source>
</evidence>
<feature type="binding site" evidence="11">
    <location>
        <position position="66"/>
    </location>
    <ligand>
        <name>ATP</name>
        <dbReference type="ChEBI" id="CHEBI:30616"/>
    </ligand>
</feature>
<comment type="caution">
    <text evidence="11">Lacks conserved residue(s) required for the propagation of feature annotation.</text>
</comment>
<accession>A0A7G9WDI7</accession>
<evidence type="ECO:0000256" key="5">
    <source>
        <dbReference type="ARBA" id="ARBA00022679"/>
    </source>
</evidence>
<comment type="catalytic activity">
    <reaction evidence="10 11">
        <text>UMP + ATP = UDP + ADP</text>
        <dbReference type="Rhea" id="RHEA:24400"/>
        <dbReference type="ChEBI" id="CHEBI:30616"/>
        <dbReference type="ChEBI" id="CHEBI:57865"/>
        <dbReference type="ChEBI" id="CHEBI:58223"/>
        <dbReference type="ChEBI" id="CHEBI:456216"/>
        <dbReference type="EC" id="2.7.4.22"/>
    </reaction>
</comment>
<proteinExistence type="inferred from homology"/>
<dbReference type="GO" id="GO:0005737">
    <property type="term" value="C:cytoplasm"/>
    <property type="evidence" value="ECO:0007669"/>
    <property type="project" value="UniProtKB-SubCell"/>
</dbReference>
<feature type="region of interest" description="Involved in allosteric activation by GTP" evidence="11">
    <location>
        <begin position="31"/>
        <end position="36"/>
    </location>
</feature>
<feature type="binding site" evidence="11">
    <location>
        <position position="65"/>
    </location>
    <ligand>
        <name>UMP</name>
        <dbReference type="ChEBI" id="CHEBI:57865"/>
    </ligand>
</feature>
<dbReference type="InterPro" id="IPR036393">
    <property type="entry name" value="AceGlu_kinase-like_sf"/>
</dbReference>